<keyword evidence="2" id="KW-0732">Signal</keyword>
<dbReference type="RefSeq" id="WP_145747398.1">
    <property type="nucleotide sequence ID" value="NZ_VIVL01000017.1"/>
</dbReference>
<dbReference type="PANTHER" id="PTHR42928:SF5">
    <property type="entry name" value="BLR1237 PROTEIN"/>
    <property type="match status" value="1"/>
</dbReference>
<gene>
    <name evidence="3" type="ORF">FB547_11785</name>
</gene>
<evidence type="ECO:0000256" key="1">
    <source>
        <dbReference type="ARBA" id="ARBA00006987"/>
    </source>
</evidence>
<dbReference type="AlphaFoldDB" id="A0A561BA69"/>
<comment type="similarity">
    <text evidence="1">Belongs to the UPF0065 (bug) family.</text>
</comment>
<dbReference type="InterPro" id="IPR005064">
    <property type="entry name" value="BUG"/>
</dbReference>
<feature type="signal peptide" evidence="2">
    <location>
        <begin position="1"/>
        <end position="26"/>
    </location>
</feature>
<sequence>MSFRFSRRLFVLAGLVSGLYVQTAAAQDKPWPTAKPITWIVGFVPGGSVDVLTRAMAKAVSDKVGQTIVIDNRPGASGALALQAAARASKDGYTLVTVPGPVVYGQRQPEIGKELAAVALMSQGPIVLVGKAAGAPANLSELIQAMKKAPTLWNFASSGTGTGQHLAGELFNSMAGTEMVHIPYKGGGQAVTDIIGGQTGLGMLGVTPVLAHIKSGQLRAYAVTTTFRIPGLPDVPTMEEAGLKGYEATQYFVAAMPAGVDARIVARLNVAIEEASRMPEVVSALNAGGQVATKLSPAEAQKFVVKSLAKFDAVAKKANITLN</sequence>
<dbReference type="Gene3D" id="3.40.190.10">
    <property type="entry name" value="Periplasmic binding protein-like II"/>
    <property type="match status" value="1"/>
</dbReference>
<dbReference type="InterPro" id="IPR042100">
    <property type="entry name" value="Bug_dom1"/>
</dbReference>
<dbReference type="Pfam" id="PF03401">
    <property type="entry name" value="TctC"/>
    <property type="match status" value="1"/>
</dbReference>
<protein>
    <submittedName>
        <fullName evidence="3">Tripartite-type tricarboxylate transporter receptor subunit TctC</fullName>
    </submittedName>
</protein>
<accession>A0A561BA69</accession>
<dbReference type="SUPFAM" id="SSF53850">
    <property type="entry name" value="Periplasmic binding protein-like II"/>
    <property type="match status" value="1"/>
</dbReference>
<dbReference type="OrthoDB" id="8859164at2"/>
<evidence type="ECO:0000256" key="2">
    <source>
        <dbReference type="SAM" id="SignalP"/>
    </source>
</evidence>
<dbReference type="PANTHER" id="PTHR42928">
    <property type="entry name" value="TRICARBOXYLATE-BINDING PROTEIN"/>
    <property type="match status" value="1"/>
</dbReference>
<reference evidence="3 4" key="1">
    <citation type="submission" date="2019-06" db="EMBL/GenBank/DDBJ databases">
        <title>Sorghum-associated microbial communities from plants grown in Nebraska, USA.</title>
        <authorList>
            <person name="Schachtman D."/>
        </authorList>
    </citation>
    <scope>NUCLEOTIDE SEQUENCE [LARGE SCALE GENOMIC DNA]</scope>
    <source>
        <strain evidence="3 4">T529</strain>
    </source>
</reference>
<comment type="caution">
    <text evidence="3">The sequence shown here is derived from an EMBL/GenBank/DDBJ whole genome shotgun (WGS) entry which is preliminary data.</text>
</comment>
<name>A0A561BA69_9BURK</name>
<keyword evidence="3" id="KW-0675">Receptor</keyword>
<dbReference type="Proteomes" id="UP000319722">
    <property type="component" value="Unassembled WGS sequence"/>
</dbReference>
<proteinExistence type="inferred from homology"/>
<dbReference type="EMBL" id="VIVL01000017">
    <property type="protein sequence ID" value="TWD75668.1"/>
    <property type="molecule type" value="Genomic_DNA"/>
</dbReference>
<dbReference type="PIRSF" id="PIRSF017082">
    <property type="entry name" value="YflP"/>
    <property type="match status" value="1"/>
</dbReference>
<dbReference type="Gene3D" id="3.40.190.150">
    <property type="entry name" value="Bordetella uptake gene, domain 1"/>
    <property type="match status" value="1"/>
</dbReference>
<feature type="chain" id="PRO_5021974553" evidence="2">
    <location>
        <begin position="27"/>
        <end position="323"/>
    </location>
</feature>
<organism evidence="3 4">
    <name type="scientific">Variovorax beijingensis</name>
    <dbReference type="NCBI Taxonomy" id="2496117"/>
    <lineage>
        <taxon>Bacteria</taxon>
        <taxon>Pseudomonadati</taxon>
        <taxon>Pseudomonadota</taxon>
        <taxon>Betaproteobacteria</taxon>
        <taxon>Burkholderiales</taxon>
        <taxon>Comamonadaceae</taxon>
        <taxon>Variovorax</taxon>
    </lineage>
</organism>
<evidence type="ECO:0000313" key="4">
    <source>
        <dbReference type="Proteomes" id="UP000319722"/>
    </source>
</evidence>
<evidence type="ECO:0000313" key="3">
    <source>
        <dbReference type="EMBL" id="TWD75668.1"/>
    </source>
</evidence>